<organism evidence="3">
    <name type="scientific">Culicoides sonorensis</name>
    <name type="common">Biting midge</name>
    <dbReference type="NCBI Taxonomy" id="179676"/>
    <lineage>
        <taxon>Eukaryota</taxon>
        <taxon>Metazoa</taxon>
        <taxon>Ecdysozoa</taxon>
        <taxon>Arthropoda</taxon>
        <taxon>Hexapoda</taxon>
        <taxon>Insecta</taxon>
        <taxon>Pterygota</taxon>
        <taxon>Neoptera</taxon>
        <taxon>Endopterygota</taxon>
        <taxon>Diptera</taxon>
        <taxon>Nematocera</taxon>
        <taxon>Chironomoidea</taxon>
        <taxon>Ceratopogonidae</taxon>
        <taxon>Ceratopogoninae</taxon>
        <taxon>Culicoides</taxon>
        <taxon>Monoculicoides</taxon>
    </lineage>
</organism>
<dbReference type="PANTHER" id="PTHR21106">
    <property type="entry name" value="NADH DEHYDROGENASE [UBIQUINONE] 1 BETA SUBCOMPLEX SUBUNIT 6"/>
    <property type="match status" value="1"/>
</dbReference>
<protein>
    <submittedName>
        <fullName evidence="3">CSON000136 protein</fullName>
    </submittedName>
</protein>
<accession>A0A336K4K4</accession>
<dbReference type="AlphaFoldDB" id="A0A336K4K4"/>
<dbReference type="EMBL" id="UFQS01000101">
    <property type="protein sequence ID" value="SSW99589.1"/>
    <property type="molecule type" value="Genomic_DNA"/>
</dbReference>
<sequence>MQASETGGVKPMPIQGRMARERERILGMTTEERKWRAQYLKDQHLSKNEPCNVSEYYKEIRNPIRRAYMAPLDTITKVLTPVIGFKPAYAIRFFTGKFLMIGMGIYATVYYFKYNANDWTRKGGWRMISSRPLSTPGTEGWPKISERSKPQDYADRGFKAAPI</sequence>
<dbReference type="PANTHER" id="PTHR21106:SF2">
    <property type="entry name" value="NADH DEHYDROGENASE [UBIQUINONE] 1 BETA SUBCOMPLEX SUBUNIT 6"/>
    <property type="match status" value="1"/>
</dbReference>
<feature type="transmembrane region" description="Helical" evidence="2">
    <location>
        <begin position="89"/>
        <end position="112"/>
    </location>
</feature>
<evidence type="ECO:0000313" key="4">
    <source>
        <dbReference type="EMBL" id="SSX19969.1"/>
    </source>
</evidence>
<dbReference type="GO" id="GO:0005739">
    <property type="term" value="C:mitochondrion"/>
    <property type="evidence" value="ECO:0007669"/>
    <property type="project" value="GOC"/>
</dbReference>
<gene>
    <name evidence="3" type="primary">CSON000136</name>
</gene>
<keyword evidence="2" id="KW-0812">Transmembrane</keyword>
<keyword evidence="2" id="KW-1133">Transmembrane helix</keyword>
<feature type="region of interest" description="Disordered" evidence="1">
    <location>
        <begin position="134"/>
        <end position="163"/>
    </location>
</feature>
<dbReference type="OMA" id="IRFWTGK"/>
<keyword evidence="2" id="KW-0472">Membrane</keyword>
<dbReference type="EMBL" id="UFQT01000101">
    <property type="protein sequence ID" value="SSX19969.1"/>
    <property type="molecule type" value="Genomic_DNA"/>
</dbReference>
<dbReference type="Pfam" id="PF09782">
    <property type="entry name" value="NDUF_B6"/>
    <property type="match status" value="1"/>
</dbReference>
<dbReference type="InterPro" id="IPR019174">
    <property type="entry name" value="NADH_DH_b-subcmplx_su6"/>
</dbReference>
<dbReference type="VEuPathDB" id="VectorBase:CSON000136"/>
<feature type="compositionally biased region" description="Basic and acidic residues" evidence="1">
    <location>
        <begin position="144"/>
        <end position="163"/>
    </location>
</feature>
<evidence type="ECO:0000256" key="2">
    <source>
        <dbReference type="SAM" id="Phobius"/>
    </source>
</evidence>
<reference evidence="4" key="2">
    <citation type="submission" date="2018-07" db="EMBL/GenBank/DDBJ databases">
        <authorList>
            <person name="Quirk P.G."/>
            <person name="Krulwich T.A."/>
        </authorList>
    </citation>
    <scope>NUCLEOTIDE SEQUENCE</scope>
</reference>
<evidence type="ECO:0000256" key="1">
    <source>
        <dbReference type="SAM" id="MobiDB-lite"/>
    </source>
</evidence>
<dbReference type="GO" id="GO:0006120">
    <property type="term" value="P:mitochondrial electron transport, NADH to ubiquinone"/>
    <property type="evidence" value="ECO:0007669"/>
    <property type="project" value="InterPro"/>
</dbReference>
<name>A0A336K4K4_CULSO</name>
<evidence type="ECO:0000313" key="3">
    <source>
        <dbReference type="EMBL" id="SSW99589.1"/>
    </source>
</evidence>
<reference evidence="3" key="1">
    <citation type="submission" date="2018-04" db="EMBL/GenBank/DDBJ databases">
        <authorList>
            <person name="Go L.Y."/>
            <person name="Mitchell J.A."/>
        </authorList>
    </citation>
    <scope>NUCLEOTIDE SEQUENCE</scope>
    <source>
        <tissue evidence="3">Whole organism</tissue>
    </source>
</reference>
<proteinExistence type="predicted"/>